<protein>
    <submittedName>
        <fullName evidence="4">NT5DC1</fullName>
    </submittedName>
</protein>
<dbReference type="Pfam" id="PF05761">
    <property type="entry name" value="5_nucleotid"/>
    <property type="match status" value="1"/>
</dbReference>
<dbReference type="PANTHER" id="PTHR12103">
    <property type="entry name" value="5'-NUCLEOTIDASE DOMAIN-CONTAINING"/>
    <property type="match status" value="1"/>
</dbReference>
<evidence type="ECO:0000256" key="3">
    <source>
        <dbReference type="ARBA" id="ARBA00022842"/>
    </source>
</evidence>
<dbReference type="Proteomes" id="UP000242450">
    <property type="component" value="Chromosome 28"/>
</dbReference>
<name>A0A212C5S7_CEREH</name>
<dbReference type="InterPro" id="IPR036412">
    <property type="entry name" value="HAD-like_sf"/>
</dbReference>
<proteinExistence type="predicted"/>
<gene>
    <name evidence="4" type="ORF">Celaphus_00018834</name>
</gene>
<keyword evidence="3" id="KW-0460">Magnesium</keyword>
<dbReference type="PANTHER" id="PTHR12103:SF38">
    <property type="entry name" value="5'-NUCLEOTIDASE DOMAIN-CONTAINING PROTEIN 1"/>
    <property type="match status" value="1"/>
</dbReference>
<evidence type="ECO:0000313" key="4">
    <source>
        <dbReference type="EMBL" id="OWK01338.1"/>
    </source>
</evidence>
<dbReference type="OrthoDB" id="6503940at2759"/>
<comment type="caution">
    <text evidence="4">The sequence shown here is derived from an EMBL/GenBank/DDBJ whole genome shotgun (WGS) entry which is preliminary data.</text>
</comment>
<sequence>MAQHFSLAACDVVGFDLDHTLCRYNLPESARLIYNSFAQFLVKEKGYDKGLLMVTPEDWDFCCKGLALDLEDGNFIKLADNGTVLSCKGLALDLEDGNFIKLADNGTVLRASHGTKMLSPEALAEEFGRKEWKHFMPDTGMAFRSGTVPLWGSAAVPSPAGLDPEPVTSRHSADCPCPLPGRMQTRAAVVS</sequence>
<evidence type="ECO:0000256" key="2">
    <source>
        <dbReference type="ARBA" id="ARBA00022801"/>
    </source>
</evidence>
<dbReference type="InterPro" id="IPR008380">
    <property type="entry name" value="HAD-SF_hydro_IG_5-nucl"/>
</dbReference>
<dbReference type="GO" id="GO:0008253">
    <property type="term" value="F:5'-nucleotidase activity"/>
    <property type="evidence" value="ECO:0007669"/>
    <property type="project" value="TreeGrafter"/>
</dbReference>
<reference evidence="4 5" key="1">
    <citation type="journal article" date="2018" name="Mol. Genet. Genomics">
        <title>The red deer Cervus elaphus genome CerEla1.0: sequencing, annotating, genes, and chromosomes.</title>
        <authorList>
            <person name="Bana N.A."/>
            <person name="Nyiri A."/>
            <person name="Nagy J."/>
            <person name="Frank K."/>
            <person name="Nagy T."/>
            <person name="Steger V."/>
            <person name="Schiller M."/>
            <person name="Lakatos P."/>
            <person name="Sugar L."/>
            <person name="Horn P."/>
            <person name="Barta E."/>
            <person name="Orosz L."/>
        </authorList>
    </citation>
    <scope>NUCLEOTIDE SEQUENCE [LARGE SCALE GENOMIC DNA]</scope>
    <source>
        <strain evidence="4">Hungarian</strain>
    </source>
</reference>
<dbReference type="AlphaFoldDB" id="A0A212C5S7"/>
<evidence type="ECO:0000313" key="5">
    <source>
        <dbReference type="Proteomes" id="UP000242450"/>
    </source>
</evidence>
<dbReference type="SUPFAM" id="SSF56784">
    <property type="entry name" value="HAD-like"/>
    <property type="match status" value="2"/>
</dbReference>
<keyword evidence="1" id="KW-0479">Metal-binding</keyword>
<organism evidence="4 5">
    <name type="scientific">Cervus elaphus hippelaphus</name>
    <name type="common">European red deer</name>
    <dbReference type="NCBI Taxonomy" id="46360"/>
    <lineage>
        <taxon>Eukaryota</taxon>
        <taxon>Metazoa</taxon>
        <taxon>Chordata</taxon>
        <taxon>Craniata</taxon>
        <taxon>Vertebrata</taxon>
        <taxon>Euteleostomi</taxon>
        <taxon>Mammalia</taxon>
        <taxon>Eutheria</taxon>
        <taxon>Laurasiatheria</taxon>
        <taxon>Artiodactyla</taxon>
        <taxon>Ruminantia</taxon>
        <taxon>Pecora</taxon>
        <taxon>Cervidae</taxon>
        <taxon>Cervinae</taxon>
        <taxon>Cervus</taxon>
    </lineage>
</organism>
<evidence type="ECO:0000256" key="1">
    <source>
        <dbReference type="ARBA" id="ARBA00022723"/>
    </source>
</evidence>
<accession>A0A212C5S7</accession>
<dbReference type="GO" id="GO:0046872">
    <property type="term" value="F:metal ion binding"/>
    <property type="evidence" value="ECO:0007669"/>
    <property type="project" value="UniProtKB-KW"/>
</dbReference>
<dbReference type="EMBL" id="MKHE01000028">
    <property type="protein sequence ID" value="OWK01338.1"/>
    <property type="molecule type" value="Genomic_DNA"/>
</dbReference>
<keyword evidence="2" id="KW-0378">Hydrolase</keyword>
<keyword evidence="5" id="KW-1185">Reference proteome</keyword>